<accession>A0ABV8FFE4</accession>
<keyword evidence="2" id="KW-1185">Reference proteome</keyword>
<reference evidence="2" key="1">
    <citation type="journal article" date="2019" name="Int. J. Syst. Evol. Microbiol.">
        <title>The Global Catalogue of Microorganisms (GCM) 10K type strain sequencing project: providing services to taxonomists for standard genome sequencing and annotation.</title>
        <authorList>
            <consortium name="The Broad Institute Genomics Platform"/>
            <consortium name="The Broad Institute Genome Sequencing Center for Infectious Disease"/>
            <person name="Wu L."/>
            <person name="Ma J."/>
        </authorList>
    </citation>
    <scope>NUCLEOTIDE SEQUENCE [LARGE SCALE GENOMIC DNA]</scope>
    <source>
        <strain evidence="2">TBRC 1826</strain>
    </source>
</reference>
<evidence type="ECO:0000313" key="1">
    <source>
        <dbReference type="EMBL" id="MFC3994825.1"/>
    </source>
</evidence>
<gene>
    <name evidence="1" type="ORF">ACFOVU_02800</name>
</gene>
<dbReference type="RefSeq" id="WP_378529675.1">
    <property type="nucleotide sequence ID" value="NZ_JBHSBH010000003.1"/>
</dbReference>
<proteinExistence type="predicted"/>
<sequence length="64" mass="6987">MIELHDGPLDGTRISTDLARLVAHFNLGGIDLPLADFLGPHTQGIATYAPNEQGRWLYRGTVLT</sequence>
<organism evidence="1 2">
    <name type="scientific">Nocardiopsis sediminis</name>
    <dbReference type="NCBI Taxonomy" id="1778267"/>
    <lineage>
        <taxon>Bacteria</taxon>
        <taxon>Bacillati</taxon>
        <taxon>Actinomycetota</taxon>
        <taxon>Actinomycetes</taxon>
        <taxon>Streptosporangiales</taxon>
        <taxon>Nocardiopsidaceae</taxon>
        <taxon>Nocardiopsis</taxon>
    </lineage>
</organism>
<dbReference type="EMBL" id="JBHSBH010000003">
    <property type="protein sequence ID" value="MFC3994825.1"/>
    <property type="molecule type" value="Genomic_DNA"/>
</dbReference>
<comment type="caution">
    <text evidence="1">The sequence shown here is derived from an EMBL/GenBank/DDBJ whole genome shotgun (WGS) entry which is preliminary data.</text>
</comment>
<protein>
    <submittedName>
        <fullName evidence="1">Uncharacterized protein</fullName>
    </submittedName>
</protein>
<dbReference type="Proteomes" id="UP001595847">
    <property type="component" value="Unassembled WGS sequence"/>
</dbReference>
<evidence type="ECO:0000313" key="2">
    <source>
        <dbReference type="Proteomes" id="UP001595847"/>
    </source>
</evidence>
<name>A0ABV8FFE4_9ACTN</name>